<gene>
    <name evidence="1" type="ORF">E5358_10060</name>
</gene>
<evidence type="ECO:0000313" key="2">
    <source>
        <dbReference type="Proteomes" id="UP000308886"/>
    </source>
</evidence>
<dbReference type="Proteomes" id="UP000308886">
    <property type="component" value="Unassembled WGS sequence"/>
</dbReference>
<protein>
    <submittedName>
        <fullName evidence="1">XRE family transcriptional regulator</fullName>
    </submittedName>
</protein>
<organism evidence="1 2">
    <name type="scientific">Palleniella muris</name>
    <dbReference type="NCBI Taxonomy" id="3038145"/>
    <lineage>
        <taxon>Bacteria</taxon>
        <taxon>Pseudomonadati</taxon>
        <taxon>Bacteroidota</taxon>
        <taxon>Bacteroidia</taxon>
        <taxon>Bacteroidales</taxon>
        <taxon>Prevotellaceae</taxon>
        <taxon>Palleniella</taxon>
    </lineage>
</organism>
<keyword evidence="2" id="KW-1185">Reference proteome</keyword>
<sequence>MNKKTEIYDISAELDKEFGAPGTESREKAIQEAWEEYNAQILFDARKQSGLTQSELAAKIGADKSYISRIERGLIVPSISTFYRMVSAMGLSVELR</sequence>
<dbReference type="EMBL" id="SRZC01000016">
    <property type="protein sequence ID" value="TGX81471.1"/>
    <property type="molecule type" value="Genomic_DNA"/>
</dbReference>
<accession>A0AC61QNT5</accession>
<evidence type="ECO:0000313" key="1">
    <source>
        <dbReference type="EMBL" id="TGX81471.1"/>
    </source>
</evidence>
<proteinExistence type="predicted"/>
<reference evidence="1" key="1">
    <citation type="submission" date="2019-04" db="EMBL/GenBank/DDBJ databases">
        <title>Microbes associate with the intestines of laboratory mice.</title>
        <authorList>
            <person name="Navarre W."/>
            <person name="Wong E."/>
            <person name="Huang K."/>
            <person name="Tropini C."/>
            <person name="Ng K."/>
            <person name="Yu B."/>
        </authorList>
    </citation>
    <scope>NUCLEOTIDE SEQUENCE</scope>
    <source>
        <strain evidence="1">NM73_A23</strain>
    </source>
</reference>
<comment type="caution">
    <text evidence="1">The sequence shown here is derived from an EMBL/GenBank/DDBJ whole genome shotgun (WGS) entry which is preliminary data.</text>
</comment>
<name>A0AC61QNT5_9BACT</name>